<comment type="caution">
    <text evidence="2">The sequence shown here is derived from an EMBL/GenBank/DDBJ whole genome shotgun (WGS) entry which is preliminary data.</text>
</comment>
<dbReference type="InterPro" id="IPR040911">
    <property type="entry name" value="Exostosin_GT47"/>
</dbReference>
<evidence type="ECO:0000313" key="3">
    <source>
        <dbReference type="Proteomes" id="UP000822688"/>
    </source>
</evidence>
<sequence length="225" mass="25385">MVWFKWRATDYRILSSNGTATTPEYSFLVSLHAFSMKHSETPFINSGVSPASKADDGERFNWFVMSDTAAPARLNVYVYEMPAKCTTDLLWLFQNSQEQTVNLTSSGSPVHRLIQQHSVDFWLYSDLMALEDKRLVRSVRRVSNQAQADVFYIPFFTTIPFFLLSRSQSKLLYKKCALRTGGRKLDNSATSMAEVRWTGPCTPSASSLVDEISSPVLKSCHLVAS</sequence>
<reference evidence="2" key="1">
    <citation type="submission" date="2020-06" db="EMBL/GenBank/DDBJ databases">
        <title>WGS assembly of Ceratodon purpureus strain R40.</title>
        <authorList>
            <person name="Carey S.B."/>
            <person name="Jenkins J."/>
            <person name="Shu S."/>
            <person name="Lovell J.T."/>
            <person name="Sreedasyam A."/>
            <person name="Maumus F."/>
            <person name="Tiley G.P."/>
            <person name="Fernandez-Pozo N."/>
            <person name="Barry K."/>
            <person name="Chen C."/>
            <person name="Wang M."/>
            <person name="Lipzen A."/>
            <person name="Daum C."/>
            <person name="Saski C.A."/>
            <person name="Payton A.C."/>
            <person name="Mcbreen J.C."/>
            <person name="Conrad R.E."/>
            <person name="Kollar L.M."/>
            <person name="Olsson S."/>
            <person name="Huttunen S."/>
            <person name="Landis J.B."/>
            <person name="Wickett N.J."/>
            <person name="Johnson M.G."/>
            <person name="Rensing S.A."/>
            <person name="Grimwood J."/>
            <person name="Schmutz J."/>
            <person name="Mcdaniel S.F."/>
        </authorList>
    </citation>
    <scope>NUCLEOTIDE SEQUENCE</scope>
    <source>
        <strain evidence="2">R40</strain>
    </source>
</reference>
<accession>A0A8T0ICE9</accession>
<dbReference type="Proteomes" id="UP000822688">
    <property type="component" value="Chromosome 4"/>
</dbReference>
<name>A0A8T0ICE9_CERPU</name>
<gene>
    <name evidence="2" type="ORF">KC19_4G187200</name>
</gene>
<dbReference type="EMBL" id="CM026424">
    <property type="protein sequence ID" value="KAG0580617.1"/>
    <property type="molecule type" value="Genomic_DNA"/>
</dbReference>
<dbReference type="Pfam" id="PF03016">
    <property type="entry name" value="Exostosin_GT47"/>
    <property type="match status" value="1"/>
</dbReference>
<keyword evidence="3" id="KW-1185">Reference proteome</keyword>
<evidence type="ECO:0000313" key="2">
    <source>
        <dbReference type="EMBL" id="KAG0580617.1"/>
    </source>
</evidence>
<protein>
    <recommendedName>
        <fullName evidence="1">Exostosin GT47 domain-containing protein</fullName>
    </recommendedName>
</protein>
<proteinExistence type="predicted"/>
<dbReference type="AlphaFoldDB" id="A0A8T0ICE9"/>
<feature type="domain" description="Exostosin GT47" evidence="1">
    <location>
        <begin position="72"/>
        <end position="163"/>
    </location>
</feature>
<evidence type="ECO:0000259" key="1">
    <source>
        <dbReference type="Pfam" id="PF03016"/>
    </source>
</evidence>
<organism evidence="2 3">
    <name type="scientific">Ceratodon purpureus</name>
    <name type="common">Fire moss</name>
    <name type="synonym">Dicranum purpureum</name>
    <dbReference type="NCBI Taxonomy" id="3225"/>
    <lineage>
        <taxon>Eukaryota</taxon>
        <taxon>Viridiplantae</taxon>
        <taxon>Streptophyta</taxon>
        <taxon>Embryophyta</taxon>
        <taxon>Bryophyta</taxon>
        <taxon>Bryophytina</taxon>
        <taxon>Bryopsida</taxon>
        <taxon>Dicranidae</taxon>
        <taxon>Pseudoditrichales</taxon>
        <taxon>Ditrichaceae</taxon>
        <taxon>Ceratodon</taxon>
    </lineage>
</organism>